<reference evidence="9 10" key="1">
    <citation type="submission" date="2009-12" db="EMBL/GenBank/DDBJ databases">
        <title>Complete sequence of Thermotoga petrophila RKU-1.</title>
        <authorList>
            <consortium name="US DOE Joint Genome Institute"/>
            <person name="Lucas S."/>
            <person name="Copeland A."/>
            <person name="Lapidus A."/>
            <person name="Glavina del Rio T."/>
            <person name="Dalin E."/>
            <person name="Tice H."/>
            <person name="Bruce D."/>
            <person name="Goodwin L."/>
            <person name="Pitluck S."/>
            <person name="Munk A.C."/>
            <person name="Brettin T."/>
            <person name="Detter J.C."/>
            <person name="Han C."/>
            <person name="Tapia R."/>
            <person name="Larimer F."/>
            <person name="Land M."/>
            <person name="Hauser L."/>
            <person name="Kyrpides N."/>
            <person name="Mikhailova N."/>
            <person name="Nelson K.E."/>
            <person name="Gogarten J.P."/>
            <person name="Noll K.M."/>
        </authorList>
    </citation>
    <scope>NUCLEOTIDE SEQUENCE [LARGE SCALE GENOMIC DNA]</scope>
    <source>
        <strain evidence="10">ATCC BAA-489 / DSM 13996 / JCM 10882 / RKU-10</strain>
    </source>
</reference>
<evidence type="ECO:0000256" key="2">
    <source>
        <dbReference type="ARBA" id="ARBA00022563"/>
    </source>
</evidence>
<evidence type="ECO:0000256" key="6">
    <source>
        <dbReference type="ARBA" id="ARBA00049033"/>
    </source>
</evidence>
<dbReference type="CDD" id="cd00477">
    <property type="entry name" value="FTHFS"/>
    <property type="match status" value="1"/>
</dbReference>
<dbReference type="EC" id="6.3.4.3" evidence="8"/>
<evidence type="ECO:0000256" key="5">
    <source>
        <dbReference type="ARBA" id="ARBA00022840"/>
    </source>
</evidence>
<dbReference type="InterPro" id="IPR027417">
    <property type="entry name" value="P-loop_NTPase"/>
</dbReference>
<dbReference type="Pfam" id="PF01268">
    <property type="entry name" value="FTHFS"/>
    <property type="match status" value="1"/>
</dbReference>
<proteinExistence type="inferred from homology"/>
<dbReference type="EMBL" id="CP001839">
    <property type="protein sequence ID" value="ADA67135.1"/>
    <property type="molecule type" value="Genomic_DNA"/>
</dbReference>
<dbReference type="Gene3D" id="3.30.1510.10">
    <property type="entry name" value="Domain 2, N(10)-formyltetrahydrofolate synthetase"/>
    <property type="match status" value="1"/>
</dbReference>
<evidence type="ECO:0000256" key="3">
    <source>
        <dbReference type="ARBA" id="ARBA00022598"/>
    </source>
</evidence>
<dbReference type="GO" id="GO:0005524">
    <property type="term" value="F:ATP binding"/>
    <property type="evidence" value="ECO:0007669"/>
    <property type="project" value="UniProtKB-UniRule"/>
</dbReference>
<name>D2C849_THEP2</name>
<dbReference type="GO" id="GO:0004329">
    <property type="term" value="F:formate-tetrahydrofolate ligase activity"/>
    <property type="evidence" value="ECO:0007669"/>
    <property type="project" value="UniProtKB-UniRule"/>
</dbReference>
<dbReference type="HOGENOM" id="CLU_003601_3_3_0"/>
<keyword evidence="3 8" id="KW-0436">Ligase</keyword>
<keyword evidence="10" id="KW-1185">Reference proteome</keyword>
<gene>
    <name evidence="8" type="primary">fhs</name>
    <name evidence="9" type="ordered locus">Tnap_1048</name>
</gene>
<dbReference type="PROSITE" id="PS00722">
    <property type="entry name" value="FTHFS_2"/>
    <property type="match status" value="1"/>
</dbReference>
<evidence type="ECO:0000313" key="9">
    <source>
        <dbReference type="EMBL" id="ADA67135.1"/>
    </source>
</evidence>
<keyword evidence="4 8" id="KW-0547">Nucleotide-binding</keyword>
<dbReference type="FunFam" id="3.10.410.10:FF:000001">
    <property type="entry name" value="Putative formate--tetrahydrofolate ligase"/>
    <property type="match status" value="1"/>
</dbReference>
<evidence type="ECO:0000256" key="1">
    <source>
        <dbReference type="ARBA" id="ARBA00004777"/>
    </source>
</evidence>
<feature type="binding site" evidence="8">
    <location>
        <begin position="58"/>
        <end position="65"/>
    </location>
    <ligand>
        <name>ATP</name>
        <dbReference type="ChEBI" id="CHEBI:30616"/>
    </ligand>
</feature>
<dbReference type="SUPFAM" id="SSF52540">
    <property type="entry name" value="P-loop containing nucleoside triphosphate hydrolases"/>
    <property type="match status" value="1"/>
</dbReference>
<dbReference type="Gene3D" id="3.10.410.10">
    <property type="entry name" value="Formyltetrahydrofolate synthetase, domain 3"/>
    <property type="match status" value="1"/>
</dbReference>
<dbReference type="Gene3D" id="3.40.50.300">
    <property type="entry name" value="P-loop containing nucleotide triphosphate hydrolases"/>
    <property type="match status" value="1"/>
</dbReference>
<dbReference type="GO" id="GO:0035999">
    <property type="term" value="P:tetrahydrofolate interconversion"/>
    <property type="evidence" value="ECO:0007669"/>
    <property type="project" value="UniProtKB-UniRule"/>
</dbReference>
<keyword evidence="2 8" id="KW-0554">One-carbon metabolism</keyword>
<dbReference type="PROSITE" id="PS00721">
    <property type="entry name" value="FTHFS_1"/>
    <property type="match status" value="1"/>
</dbReference>
<evidence type="ECO:0000256" key="8">
    <source>
        <dbReference type="HAMAP-Rule" id="MF_01543"/>
    </source>
</evidence>
<dbReference type="HAMAP" id="MF_01543">
    <property type="entry name" value="FTHFS"/>
    <property type="match status" value="1"/>
</dbReference>
<comment type="similarity">
    <text evidence="7 8">Belongs to the formate--tetrahydrofolate ligase family.</text>
</comment>
<keyword evidence="5 8" id="KW-0067">ATP-binding</keyword>
<dbReference type="NCBIfam" id="NF010030">
    <property type="entry name" value="PRK13505.1"/>
    <property type="match status" value="1"/>
</dbReference>
<dbReference type="AlphaFoldDB" id="D2C849"/>
<evidence type="ECO:0000313" key="10">
    <source>
        <dbReference type="Proteomes" id="UP000000940"/>
    </source>
</evidence>
<evidence type="ECO:0000256" key="4">
    <source>
        <dbReference type="ARBA" id="ARBA00022741"/>
    </source>
</evidence>
<accession>D2C849</accession>
<dbReference type="Proteomes" id="UP000000940">
    <property type="component" value="Chromosome"/>
</dbReference>
<sequence>MKVIILKPIKEIADQLGLKDDVLYPYGHYIAKIDHRFLKSLENREDGKLILVTAVTPTPAGEGKTTTSIGLSMSLNRIGKKSIVTLREPSLGPTLGLKGGATGGGRSRVLPSDEINLHFTGDMHAVASAHNLLAAVLDSHIKHGNELKIDITRVFWKRTMDMNDRALRSIVIGLGGSANGFPREDSFIITAASEVMAVLALSENMKDLKERLGKIIVALNTDRKIVRVSDLGIQGAMAVLLKDAINPNLVQTTEGTPALIHCGPFANIAHGTNSIIATKMAMKLSEYTVTEAGFGADLGAEKFIDFVSRVGGFYPNAAVLVATVRALKYHGGADLKNIHEENLEALKEGFKNLRVHLENLRKFNLPVVVALNRFITDTEKEIAYVVKECEKLGVRVAVSEVFEKGSEGGVELAKAVTEAVKDVKPVYLYEMNDPVEKKIEILAKEIYRAGRVEFSDTAKNALKFIKKHGFDELPVIVAKTPKSISHDPSLRGAPEGYTFVVSDLFVSAGAGFVVALSGDINLMPGLPERPNALNMDVDDSGNIVGVS</sequence>
<protein>
    <recommendedName>
        <fullName evidence="8">Formate--tetrahydrofolate ligase</fullName>
        <ecNumber evidence="8">6.3.4.3</ecNumber>
    </recommendedName>
    <alternativeName>
        <fullName evidence="8">Formyltetrahydrofolate synthetase</fullName>
        <shortName evidence="8">FHS</shortName>
        <shortName evidence="8">FTHFS</shortName>
    </alternativeName>
</protein>
<evidence type="ECO:0000256" key="7">
    <source>
        <dbReference type="ARBA" id="ARBA00061363"/>
    </source>
</evidence>
<comment type="pathway">
    <text evidence="1 8">One-carbon metabolism; tetrahydrofolate interconversion.</text>
</comment>
<dbReference type="UniPathway" id="UPA00193"/>
<organism evidence="9 10">
    <name type="scientific">Thermotoga petrophila (strain ATCC BAA-489 / DSM 13996 / JCM 10882 / RKU-10)</name>
    <name type="common">Thermotoga naphthophila</name>
    <dbReference type="NCBI Taxonomy" id="590168"/>
    <lineage>
        <taxon>Bacteria</taxon>
        <taxon>Thermotogati</taxon>
        <taxon>Thermotogota</taxon>
        <taxon>Thermotogae</taxon>
        <taxon>Thermotogales</taxon>
        <taxon>Thermotogaceae</taxon>
        <taxon>Thermotoga</taxon>
    </lineage>
</organism>
<dbReference type="FunFam" id="3.30.1510.10:FF:000001">
    <property type="entry name" value="Formate--tetrahydrofolate ligase"/>
    <property type="match status" value="1"/>
</dbReference>
<dbReference type="InterPro" id="IPR020628">
    <property type="entry name" value="Formate_THF_ligase_CS"/>
</dbReference>
<dbReference type="InterPro" id="IPR000559">
    <property type="entry name" value="Formate_THF_ligase"/>
</dbReference>
<dbReference type="KEGG" id="tnp:Tnap_1048"/>
<comment type="catalytic activity">
    <reaction evidence="6 8">
        <text>(6S)-5,6,7,8-tetrahydrofolate + formate + ATP = (6R)-10-formyltetrahydrofolate + ADP + phosphate</text>
        <dbReference type="Rhea" id="RHEA:20221"/>
        <dbReference type="ChEBI" id="CHEBI:15740"/>
        <dbReference type="ChEBI" id="CHEBI:30616"/>
        <dbReference type="ChEBI" id="CHEBI:43474"/>
        <dbReference type="ChEBI" id="CHEBI:57453"/>
        <dbReference type="ChEBI" id="CHEBI:195366"/>
        <dbReference type="ChEBI" id="CHEBI:456216"/>
        <dbReference type="EC" id="6.3.4.3"/>
    </reaction>
</comment>